<dbReference type="EMBL" id="JAWWNJ010000130">
    <property type="protein sequence ID" value="KAK6987706.1"/>
    <property type="molecule type" value="Genomic_DNA"/>
</dbReference>
<evidence type="ECO:0000256" key="7">
    <source>
        <dbReference type="SAM" id="MobiDB-lite"/>
    </source>
</evidence>
<evidence type="ECO:0000259" key="8">
    <source>
        <dbReference type="PROSITE" id="PS00624"/>
    </source>
</evidence>
<dbReference type="SUPFAM" id="SSF54373">
    <property type="entry name" value="FAD-linked reductases, C-terminal domain"/>
    <property type="match status" value="1"/>
</dbReference>
<dbReference type="AlphaFoldDB" id="A0AAV9ZMR5"/>
<dbReference type="PANTHER" id="PTHR11552">
    <property type="entry name" value="GLUCOSE-METHANOL-CHOLINE GMC OXIDOREDUCTASE"/>
    <property type="match status" value="1"/>
</dbReference>
<dbReference type="Gene3D" id="3.50.50.60">
    <property type="entry name" value="FAD/NAD(P)-binding domain"/>
    <property type="match status" value="1"/>
</dbReference>
<dbReference type="PANTHER" id="PTHR11552:SF147">
    <property type="entry name" value="CHOLINE DEHYDROGENASE, MITOCHONDRIAL"/>
    <property type="match status" value="1"/>
</dbReference>
<feature type="binding site" evidence="6">
    <location>
        <position position="142"/>
    </location>
    <ligand>
        <name>FAD</name>
        <dbReference type="ChEBI" id="CHEBI:57692"/>
    </ligand>
</feature>
<name>A0AAV9ZMR5_9AGAR</name>
<feature type="binding site" evidence="6">
    <location>
        <position position="288"/>
    </location>
    <ligand>
        <name>FAD</name>
        <dbReference type="ChEBI" id="CHEBI:57692"/>
    </ligand>
</feature>
<dbReference type="Pfam" id="PF00732">
    <property type="entry name" value="GMC_oxred_N"/>
    <property type="match status" value="1"/>
</dbReference>
<organism evidence="9 10">
    <name type="scientific">Favolaschia claudopus</name>
    <dbReference type="NCBI Taxonomy" id="2862362"/>
    <lineage>
        <taxon>Eukaryota</taxon>
        <taxon>Fungi</taxon>
        <taxon>Dikarya</taxon>
        <taxon>Basidiomycota</taxon>
        <taxon>Agaricomycotina</taxon>
        <taxon>Agaricomycetes</taxon>
        <taxon>Agaricomycetidae</taxon>
        <taxon>Agaricales</taxon>
        <taxon>Marasmiineae</taxon>
        <taxon>Mycenaceae</taxon>
        <taxon>Favolaschia</taxon>
    </lineage>
</organism>
<comment type="cofactor">
    <cofactor evidence="1 6">
        <name>FAD</name>
        <dbReference type="ChEBI" id="CHEBI:57692"/>
    </cofactor>
</comment>
<evidence type="ECO:0000256" key="2">
    <source>
        <dbReference type="ARBA" id="ARBA00010790"/>
    </source>
</evidence>
<proteinExistence type="inferred from homology"/>
<keyword evidence="3" id="KW-0285">Flavoprotein</keyword>
<comment type="similarity">
    <text evidence="2">Belongs to the GMC oxidoreductase family.</text>
</comment>
<evidence type="ECO:0000256" key="4">
    <source>
        <dbReference type="ARBA" id="ARBA00022827"/>
    </source>
</evidence>
<keyword evidence="4 6" id="KW-0274">FAD</keyword>
<gene>
    <name evidence="9" type="ORF">R3P38DRAFT_2661539</name>
</gene>
<feature type="active site" description="Proton donor" evidence="5">
    <location>
        <position position="552"/>
    </location>
</feature>
<dbReference type="InterPro" id="IPR007867">
    <property type="entry name" value="GMC_OxRtase_C"/>
</dbReference>
<comment type="caution">
    <text evidence="9">The sequence shown here is derived from an EMBL/GenBank/DDBJ whole genome shotgun (WGS) entry which is preliminary data.</text>
</comment>
<dbReference type="PROSITE" id="PS00624">
    <property type="entry name" value="GMC_OXRED_2"/>
    <property type="match status" value="1"/>
</dbReference>
<keyword evidence="10" id="KW-1185">Reference proteome</keyword>
<dbReference type="Gene3D" id="3.30.560.10">
    <property type="entry name" value="Glucose Oxidase, domain 3"/>
    <property type="match status" value="1"/>
</dbReference>
<evidence type="ECO:0000256" key="3">
    <source>
        <dbReference type="ARBA" id="ARBA00022630"/>
    </source>
</evidence>
<feature type="domain" description="Glucose-methanol-choline oxidoreductase N-terminal" evidence="8">
    <location>
        <begin position="326"/>
        <end position="340"/>
    </location>
</feature>
<accession>A0AAV9ZMR5</accession>
<feature type="active site" description="Proton acceptor" evidence="5">
    <location>
        <position position="596"/>
    </location>
</feature>
<dbReference type="InterPro" id="IPR012132">
    <property type="entry name" value="GMC_OxRdtase"/>
</dbReference>
<sequence>MTDEGSLKVSLALLAPQTALSPTAQMSRLQRSLLLILSVAKSLCWGSILDKVTDLNQLDLEFDFIVVGGGTAGNVVANRLTENPDHSVLVLEAGGSNAGVVDVIVPFYSPRATPNTQQDWNYTTTPQVALNNRKIQYPRGFVLGGSSSVNYLGYTRGSKEDYDRWANVTGESKWSWDKLVPYMYKNEAFAVKPNDTGKYNPAVHGFDGITSVSLPGFPTSIDSRVFETTSELASEFPFNEDMNSGYHLGIGWEAQTVKNGSRSSSATSYLAPDFVKRPNLHVLLNARVTRVLQTEKSDFLTVEFVQDLDGKNFTLTATKEVILSAGSINSPAILLHSGIGNATSLTSLNIKPTHHLPSVGQNLTDHALLFFSFLVNSTDTWETAQRNATLAEEQFDEWNSSKTGPLIDPPTNQLGWFRVADDLISSIEGETDAAAGRKTAHYEIIFGSGSFTPAPPTGNYVSIFPALVSPASRGSVTLPNNDPLSAPLINPNFLLAGLDQLVMREALKSCLRFAAAEPWKDFIISPMGGVNLTSTDAELDAFIRQNAGSVFHPVGTAAMSSKDASWGVVDPDLRVKGVRGLRVVDLSIAPFIPAAHTQAAAYIIGERASDFIKETWTAERGAETEVTDRSPNQSQFSAMLAVE</sequence>
<dbReference type="GO" id="GO:0050660">
    <property type="term" value="F:flavin adenine dinucleotide binding"/>
    <property type="evidence" value="ECO:0007669"/>
    <property type="project" value="InterPro"/>
</dbReference>
<evidence type="ECO:0000256" key="6">
    <source>
        <dbReference type="PIRSR" id="PIRSR000137-2"/>
    </source>
</evidence>
<dbReference type="Pfam" id="PF05199">
    <property type="entry name" value="GMC_oxred_C"/>
    <property type="match status" value="1"/>
</dbReference>
<dbReference type="SUPFAM" id="SSF51905">
    <property type="entry name" value="FAD/NAD(P)-binding domain"/>
    <property type="match status" value="1"/>
</dbReference>
<evidence type="ECO:0000256" key="1">
    <source>
        <dbReference type="ARBA" id="ARBA00001974"/>
    </source>
</evidence>
<dbReference type="PIRSF" id="PIRSF000137">
    <property type="entry name" value="Alcohol_oxidase"/>
    <property type="match status" value="1"/>
</dbReference>
<evidence type="ECO:0000313" key="10">
    <source>
        <dbReference type="Proteomes" id="UP001362999"/>
    </source>
</evidence>
<dbReference type="InterPro" id="IPR036188">
    <property type="entry name" value="FAD/NAD-bd_sf"/>
</dbReference>
<dbReference type="InterPro" id="IPR000172">
    <property type="entry name" value="GMC_OxRdtase_N"/>
</dbReference>
<feature type="region of interest" description="Disordered" evidence="7">
    <location>
        <begin position="622"/>
        <end position="643"/>
    </location>
</feature>
<dbReference type="GO" id="GO:0016614">
    <property type="term" value="F:oxidoreductase activity, acting on CH-OH group of donors"/>
    <property type="evidence" value="ECO:0007669"/>
    <property type="project" value="InterPro"/>
</dbReference>
<dbReference type="Proteomes" id="UP001362999">
    <property type="component" value="Unassembled WGS sequence"/>
</dbReference>
<evidence type="ECO:0000256" key="5">
    <source>
        <dbReference type="PIRSR" id="PIRSR000137-1"/>
    </source>
</evidence>
<protein>
    <submittedName>
        <fullName evidence="9">GMC oxidoreductase</fullName>
    </submittedName>
</protein>
<evidence type="ECO:0000313" key="9">
    <source>
        <dbReference type="EMBL" id="KAK6987706.1"/>
    </source>
</evidence>
<reference evidence="9 10" key="1">
    <citation type="journal article" date="2024" name="J Genomics">
        <title>Draft genome sequencing and assembly of Favolaschia claudopus CIRM-BRFM 2984 isolated from oak limbs.</title>
        <authorList>
            <person name="Navarro D."/>
            <person name="Drula E."/>
            <person name="Chaduli D."/>
            <person name="Cazenave R."/>
            <person name="Ahrendt S."/>
            <person name="Wang J."/>
            <person name="Lipzen A."/>
            <person name="Daum C."/>
            <person name="Barry K."/>
            <person name="Grigoriev I.V."/>
            <person name="Favel A."/>
            <person name="Rosso M.N."/>
            <person name="Martin F."/>
        </authorList>
    </citation>
    <scope>NUCLEOTIDE SEQUENCE [LARGE SCALE GENOMIC DNA]</scope>
    <source>
        <strain evidence="9 10">CIRM-BRFM 2984</strain>
    </source>
</reference>